<evidence type="ECO:0000256" key="1">
    <source>
        <dbReference type="SAM" id="SignalP"/>
    </source>
</evidence>
<sequence>MVSSYFFSLAAGGLLLLRLLPAAHAQNQQQPDTTRIVYSGQLTGAYSQGGVNRTLLATTQSLTFTRGQHLGLPLNLNFAYGRQDGRLRERELLLHATPYYYQGRFRAYALGGYEQSNLRGITRRGQVGGGPGWAFYSDTLGREVSVSNLVIREQTNFLDGRTVVTARNSVRLKVAYTFRILTFGSTTFYQPSLANFGNYRFSNVSTAALKLTNALAVSFSYNYTYESQFSEGKVPGNTNLTVGFSYATKR</sequence>
<dbReference type="Pfam" id="PF04338">
    <property type="entry name" value="DUF481"/>
    <property type="match status" value="1"/>
</dbReference>
<proteinExistence type="predicted"/>
<dbReference type="RefSeq" id="WP_119654172.1">
    <property type="nucleotide sequence ID" value="NZ_JBHUOI010000002.1"/>
</dbReference>
<dbReference type="OrthoDB" id="892549at2"/>
<feature type="chain" id="PRO_5018975660" evidence="1">
    <location>
        <begin position="26"/>
        <end position="250"/>
    </location>
</feature>
<accession>A0A418R6Z5</accession>
<gene>
    <name evidence="2" type="ORF">D0T11_02305</name>
</gene>
<dbReference type="AlphaFoldDB" id="A0A418R6Z5"/>
<feature type="signal peptide" evidence="1">
    <location>
        <begin position="1"/>
        <end position="25"/>
    </location>
</feature>
<name>A0A418R6Z5_9BACT</name>
<reference evidence="2 3" key="1">
    <citation type="submission" date="2018-09" db="EMBL/GenBank/DDBJ databases">
        <authorList>
            <person name="Zeman M."/>
            <person name="Pardy F."/>
        </authorList>
    </citation>
    <scope>NUCLEOTIDE SEQUENCE [LARGE SCALE GENOMIC DNA]</scope>
    <source>
        <strain evidence="2 3">CCM 8852</strain>
    </source>
</reference>
<reference evidence="2 3" key="2">
    <citation type="submission" date="2019-01" db="EMBL/GenBank/DDBJ databases">
        <title>Hymenobacter humicola sp. nov., isolated from soils in Antarctica.</title>
        <authorList>
            <person name="Sedlacek I."/>
            <person name="Holochova P."/>
            <person name="Kralova S."/>
            <person name="Pantucek R."/>
            <person name="Stankova E."/>
            <person name="Vrbovska V."/>
            <person name="Kristofova L."/>
            <person name="Svec P."/>
            <person name="Busse H.-J."/>
        </authorList>
    </citation>
    <scope>NUCLEOTIDE SEQUENCE [LARGE SCALE GENOMIC DNA]</scope>
    <source>
        <strain evidence="2 3">CCM 8852</strain>
    </source>
</reference>
<keyword evidence="1" id="KW-0732">Signal</keyword>
<keyword evidence="3" id="KW-1185">Reference proteome</keyword>
<evidence type="ECO:0000313" key="2">
    <source>
        <dbReference type="EMBL" id="RIY13288.1"/>
    </source>
</evidence>
<dbReference type="EMBL" id="QYCN01000003">
    <property type="protein sequence ID" value="RIY13288.1"/>
    <property type="molecule type" value="Genomic_DNA"/>
</dbReference>
<organism evidence="2 3">
    <name type="scientific">Hymenobacter rubripertinctus</name>
    <dbReference type="NCBI Taxonomy" id="2029981"/>
    <lineage>
        <taxon>Bacteria</taxon>
        <taxon>Pseudomonadati</taxon>
        <taxon>Bacteroidota</taxon>
        <taxon>Cytophagia</taxon>
        <taxon>Cytophagales</taxon>
        <taxon>Hymenobacteraceae</taxon>
        <taxon>Hymenobacter</taxon>
    </lineage>
</organism>
<evidence type="ECO:0000313" key="3">
    <source>
        <dbReference type="Proteomes" id="UP000284250"/>
    </source>
</evidence>
<protein>
    <submittedName>
        <fullName evidence="2">DUF481 domain-containing protein</fullName>
    </submittedName>
</protein>
<dbReference type="Proteomes" id="UP000284250">
    <property type="component" value="Unassembled WGS sequence"/>
</dbReference>
<comment type="caution">
    <text evidence="2">The sequence shown here is derived from an EMBL/GenBank/DDBJ whole genome shotgun (WGS) entry which is preliminary data.</text>
</comment>
<dbReference type="InterPro" id="IPR007433">
    <property type="entry name" value="DUF481"/>
</dbReference>